<dbReference type="PANTHER" id="PTHR43738">
    <property type="entry name" value="ABC TRANSPORTER, MEMBRANE PROTEIN"/>
    <property type="match status" value="1"/>
</dbReference>
<keyword evidence="5 6" id="KW-0472">Membrane</keyword>
<dbReference type="RefSeq" id="WP_149105490.1">
    <property type="nucleotide sequence ID" value="NZ_JBHLWO010000007.1"/>
</dbReference>
<dbReference type="Proteomes" id="UP001589774">
    <property type="component" value="Unassembled WGS sequence"/>
</dbReference>
<feature type="transmembrane region" description="Helical" evidence="6">
    <location>
        <begin position="12"/>
        <end position="38"/>
    </location>
</feature>
<accession>A0ABV6HS93</accession>
<evidence type="ECO:0000256" key="1">
    <source>
        <dbReference type="ARBA" id="ARBA00004651"/>
    </source>
</evidence>
<evidence type="ECO:0000313" key="10">
    <source>
        <dbReference type="Proteomes" id="UP001589774"/>
    </source>
</evidence>
<evidence type="ECO:0000256" key="2">
    <source>
        <dbReference type="ARBA" id="ARBA00022475"/>
    </source>
</evidence>
<evidence type="ECO:0000256" key="4">
    <source>
        <dbReference type="ARBA" id="ARBA00022989"/>
    </source>
</evidence>
<feature type="transmembrane region" description="Helical" evidence="6">
    <location>
        <begin position="326"/>
        <end position="359"/>
    </location>
</feature>
<dbReference type="InterPro" id="IPR051125">
    <property type="entry name" value="ABC-4/HrtB_transporter"/>
</dbReference>
<evidence type="ECO:0000256" key="5">
    <source>
        <dbReference type="ARBA" id="ARBA00023136"/>
    </source>
</evidence>
<feature type="transmembrane region" description="Helical" evidence="6">
    <location>
        <begin position="379"/>
        <end position="398"/>
    </location>
</feature>
<feature type="domain" description="ABC3 transporter permease C-terminal" evidence="7">
    <location>
        <begin position="286"/>
        <end position="401"/>
    </location>
</feature>
<evidence type="ECO:0000313" key="9">
    <source>
        <dbReference type="EMBL" id="MFC0321735.1"/>
    </source>
</evidence>
<organism evidence="9 10">
    <name type="scientific">Olivibacter oleidegradans</name>
    <dbReference type="NCBI Taxonomy" id="760123"/>
    <lineage>
        <taxon>Bacteria</taxon>
        <taxon>Pseudomonadati</taxon>
        <taxon>Bacteroidota</taxon>
        <taxon>Sphingobacteriia</taxon>
        <taxon>Sphingobacteriales</taxon>
        <taxon>Sphingobacteriaceae</taxon>
        <taxon>Olivibacter</taxon>
    </lineage>
</organism>
<dbReference type="Pfam" id="PF02687">
    <property type="entry name" value="FtsX"/>
    <property type="match status" value="1"/>
</dbReference>
<gene>
    <name evidence="9" type="ORF">ACFFI0_25710</name>
</gene>
<comment type="caution">
    <text evidence="9">The sequence shown here is derived from an EMBL/GenBank/DDBJ whole genome shotgun (WGS) entry which is preliminary data.</text>
</comment>
<keyword evidence="10" id="KW-1185">Reference proteome</keyword>
<feature type="transmembrane region" description="Helical" evidence="6">
    <location>
        <begin position="283"/>
        <end position="305"/>
    </location>
</feature>
<comment type="subcellular location">
    <subcellularLocation>
        <location evidence="1">Cell membrane</location>
        <topology evidence="1">Multi-pass membrane protein</topology>
    </subcellularLocation>
</comment>
<evidence type="ECO:0000256" key="6">
    <source>
        <dbReference type="SAM" id="Phobius"/>
    </source>
</evidence>
<dbReference type="InterPro" id="IPR003838">
    <property type="entry name" value="ABC3_permease_C"/>
</dbReference>
<name>A0ABV6HS93_9SPHI</name>
<feature type="domain" description="MacB-like periplasmic core" evidence="8">
    <location>
        <begin position="18"/>
        <end position="240"/>
    </location>
</feature>
<keyword evidence="3 6" id="KW-0812">Transmembrane</keyword>
<dbReference type="Pfam" id="PF12704">
    <property type="entry name" value="MacB_PCD"/>
    <property type="match status" value="1"/>
</dbReference>
<dbReference type="EMBL" id="JBHLWO010000007">
    <property type="protein sequence ID" value="MFC0321735.1"/>
    <property type="molecule type" value="Genomic_DNA"/>
</dbReference>
<sequence>MKLFRIVWKTIIYNFSSSALCILLSALGTAILCLVLLLSSQINRQISLNGSHVDLVVGAKGSPLQLILSSIFHVDYPTGNILLDDARKIAAHPLVKLAVPLSIGDNYQGFRIVGTDSRFLDLYGLHLVSGKWGASDFEAVIGHEVAKSEGLKCGDKIVGAHGLADSGDLHGDHPYTIVGILEESRSIADRLVLTNLSSVWHMHEHEHQHQEHQRQHQEKEEVHDLLNMNVQGREITSMLIRYKNPTAVAMFPRLVNQTTNMQAASPAIESARLFSMMGVGLDAASVLAVVLMLMAAISVFASLYNSFKNRKYELAIMRSMGAAKSVLFKLMLLEGMLITAMGAISGVLLAHIAALAIAVEEGGHFVDAYGFGIEEISVVLAALLLGFGAALIPAAKAYSTPISETLAK</sequence>
<dbReference type="PANTHER" id="PTHR43738:SF2">
    <property type="entry name" value="ABC TRANSPORTER PERMEASE"/>
    <property type="match status" value="1"/>
</dbReference>
<evidence type="ECO:0000256" key="3">
    <source>
        <dbReference type="ARBA" id="ARBA00022692"/>
    </source>
</evidence>
<keyword evidence="2" id="KW-1003">Cell membrane</keyword>
<evidence type="ECO:0000259" key="8">
    <source>
        <dbReference type="Pfam" id="PF12704"/>
    </source>
</evidence>
<proteinExistence type="predicted"/>
<reference evidence="9 10" key="1">
    <citation type="submission" date="2024-09" db="EMBL/GenBank/DDBJ databases">
        <authorList>
            <person name="Sun Q."/>
            <person name="Mori K."/>
        </authorList>
    </citation>
    <scope>NUCLEOTIDE SEQUENCE [LARGE SCALE GENOMIC DNA]</scope>
    <source>
        <strain evidence="9 10">CCM 7765</strain>
    </source>
</reference>
<protein>
    <submittedName>
        <fullName evidence="9">ABC transporter permease</fullName>
    </submittedName>
</protein>
<keyword evidence="4 6" id="KW-1133">Transmembrane helix</keyword>
<evidence type="ECO:0000259" key="7">
    <source>
        <dbReference type="Pfam" id="PF02687"/>
    </source>
</evidence>
<dbReference type="InterPro" id="IPR025857">
    <property type="entry name" value="MacB_PCD"/>
</dbReference>